<dbReference type="EMBL" id="OW240916">
    <property type="protein sequence ID" value="CAH2292570.1"/>
    <property type="molecule type" value="Genomic_DNA"/>
</dbReference>
<name>A0AAD1S9B4_PELCU</name>
<evidence type="ECO:0000313" key="3">
    <source>
        <dbReference type="Proteomes" id="UP001295444"/>
    </source>
</evidence>
<dbReference type="PANTHER" id="PTHR23354:SF65">
    <property type="entry name" value="TLD DOMAIN-CONTAINING PROTEIN 2"/>
    <property type="match status" value="1"/>
</dbReference>
<feature type="domain" description="TLDc" evidence="1">
    <location>
        <begin position="58"/>
        <end position="220"/>
    </location>
</feature>
<dbReference type="GO" id="GO:0006979">
    <property type="term" value="P:response to oxidative stress"/>
    <property type="evidence" value="ECO:0007669"/>
    <property type="project" value="TreeGrafter"/>
</dbReference>
<organism evidence="2 3">
    <name type="scientific">Pelobates cultripes</name>
    <name type="common">Western spadefoot toad</name>
    <dbReference type="NCBI Taxonomy" id="61616"/>
    <lineage>
        <taxon>Eukaryota</taxon>
        <taxon>Metazoa</taxon>
        <taxon>Chordata</taxon>
        <taxon>Craniata</taxon>
        <taxon>Vertebrata</taxon>
        <taxon>Euteleostomi</taxon>
        <taxon>Amphibia</taxon>
        <taxon>Batrachia</taxon>
        <taxon>Anura</taxon>
        <taxon>Pelobatoidea</taxon>
        <taxon>Pelobatidae</taxon>
        <taxon>Pelobates</taxon>
    </lineage>
</organism>
<proteinExistence type="predicted"/>
<dbReference type="InterPro" id="IPR006571">
    <property type="entry name" value="TLDc_dom"/>
</dbReference>
<accession>A0AAD1S9B4</accession>
<dbReference type="Pfam" id="PF07534">
    <property type="entry name" value="TLD"/>
    <property type="match status" value="1"/>
</dbReference>
<reference evidence="2" key="1">
    <citation type="submission" date="2022-03" db="EMBL/GenBank/DDBJ databases">
        <authorList>
            <person name="Alioto T."/>
            <person name="Alioto T."/>
            <person name="Gomez Garrido J."/>
        </authorList>
    </citation>
    <scope>NUCLEOTIDE SEQUENCE</scope>
</reference>
<gene>
    <name evidence="2" type="ORF">PECUL_23A011120</name>
</gene>
<dbReference type="AlphaFoldDB" id="A0AAD1S9B4"/>
<protein>
    <recommendedName>
        <fullName evidence="1">TLDc domain-containing protein</fullName>
    </recommendedName>
</protein>
<sequence>MKTVRFSYTLLKNNLHEAISSDDSDNDSTEYSQERTQVKAIENAKEEPCEPVLAGESQILMSDHVKQIGQQLPPRLLVHTWQLLYSTEKHGFSLRTMYRTMNKVSSPVLLVVKDNEGKVFGAFSSTEIQITPSFYGTGETFLFSFSPELKVFRWTGENTLFVRGDTRSLTFGGGRCGTFGLWLDEDLYHGRSQRSETFNNDILSTQEQFCINNLEVWAFT</sequence>
<dbReference type="SMART" id="SM00584">
    <property type="entry name" value="TLDc"/>
    <property type="match status" value="1"/>
</dbReference>
<evidence type="ECO:0000313" key="2">
    <source>
        <dbReference type="EMBL" id="CAH2292570.1"/>
    </source>
</evidence>
<dbReference type="Proteomes" id="UP001295444">
    <property type="component" value="Chromosome 05"/>
</dbReference>
<dbReference type="PROSITE" id="PS51886">
    <property type="entry name" value="TLDC"/>
    <property type="match status" value="1"/>
</dbReference>
<keyword evidence="3" id="KW-1185">Reference proteome</keyword>
<evidence type="ECO:0000259" key="1">
    <source>
        <dbReference type="PROSITE" id="PS51886"/>
    </source>
</evidence>
<dbReference type="GO" id="GO:0005634">
    <property type="term" value="C:nucleus"/>
    <property type="evidence" value="ECO:0007669"/>
    <property type="project" value="TreeGrafter"/>
</dbReference>
<dbReference type="PANTHER" id="PTHR23354">
    <property type="entry name" value="NUCLEOLAR PROTEIN 7/ESTROGEN RECEPTOR COACTIVATOR-RELATED"/>
    <property type="match status" value="1"/>
</dbReference>